<dbReference type="GeneID" id="86987734"/>
<evidence type="ECO:0000259" key="1">
    <source>
        <dbReference type="Pfam" id="PF07179"/>
    </source>
</evidence>
<feature type="domain" description="SseB protein N-terminal" evidence="1">
    <location>
        <begin position="14"/>
        <end position="127"/>
    </location>
</feature>
<accession>A0A396FKA5</accession>
<comment type="caution">
    <text evidence="5">The sequence shown here is derived from an EMBL/GenBank/DDBJ whole genome shotgun (WGS) entry which is preliminary data.</text>
</comment>
<dbReference type="EMBL" id="JAJFBX010000002">
    <property type="protein sequence ID" value="MCC2746016.1"/>
    <property type="molecule type" value="Genomic_DNA"/>
</dbReference>
<dbReference type="RefSeq" id="WP_012741741.1">
    <property type="nucleotide sequence ID" value="NZ_CP092643.1"/>
</dbReference>
<name>A0A396FKA5_9FIRM</name>
<evidence type="ECO:0000313" key="3">
    <source>
        <dbReference type="EMBL" id="MCC2746016.1"/>
    </source>
</evidence>
<dbReference type="Proteomes" id="UP001197847">
    <property type="component" value="Unassembled WGS sequence"/>
</dbReference>
<dbReference type="InterPro" id="IPR009839">
    <property type="entry name" value="SseB_N"/>
</dbReference>
<sequence>MNINEPISNPKLVSAIEGLSNNNATQQKFFEELAQAKLLCPADIQLQNSTRDGKEIVVGEGSSISVKHIEDTEGNKFLMAFTDWKELYKWNSSKEQQTVIFGYKDFQSIMKEARDVYSGIVINPFGANIVITLPMLDGLENDCIIKKEEQVLIGIPAEYPTELINNLCIYFDKEKSVDKAFLLWMVRGEEGSYLLILDSKEDPNILYPRIGNFCSRFLKDKMLDIVSANSDFGKNVIKEHKSFYERD</sequence>
<dbReference type="Proteomes" id="UP000266698">
    <property type="component" value="Unassembled WGS sequence"/>
</dbReference>
<reference evidence="4" key="3">
    <citation type="submission" date="2020-02" db="EMBL/GenBank/DDBJ databases">
        <authorList>
            <person name="Littmann E."/>
            <person name="Sorbara M."/>
        </authorList>
    </citation>
    <scope>NUCLEOTIDE SEQUENCE</scope>
    <source>
        <strain evidence="4">MSK.17.79</strain>
    </source>
</reference>
<evidence type="ECO:0000313" key="5">
    <source>
        <dbReference type="EMBL" id="RHL76473.1"/>
    </source>
</evidence>
<dbReference type="Pfam" id="PF14581">
    <property type="entry name" value="SseB_C"/>
    <property type="match status" value="1"/>
</dbReference>
<feature type="domain" description="SseB protein C-terminal" evidence="2">
    <location>
        <begin position="145"/>
        <end position="246"/>
    </location>
</feature>
<reference evidence="3" key="4">
    <citation type="submission" date="2021-10" db="EMBL/GenBank/DDBJ databases">
        <title>Collection of gut derived symbiotic bacterial strains cultured from healthy donors.</title>
        <authorList>
            <person name="Lin H."/>
            <person name="Littmann E."/>
            <person name="Claire K."/>
            <person name="Pamer E."/>
        </authorList>
    </citation>
    <scope>NUCLEOTIDE SEQUENCE</scope>
    <source>
        <strain evidence="3">MSK.22.92</strain>
    </source>
</reference>
<dbReference type="Proteomes" id="UP001193670">
    <property type="component" value="Unassembled WGS sequence"/>
</dbReference>
<protein>
    <submittedName>
        <fullName evidence="5">Enhanced serine sensitivity protein SseB</fullName>
    </submittedName>
</protein>
<reference evidence="5 6" key="1">
    <citation type="submission" date="2018-08" db="EMBL/GenBank/DDBJ databases">
        <title>A genome reference for cultivated species of the human gut microbiota.</title>
        <authorList>
            <person name="Zou Y."/>
            <person name="Xue W."/>
            <person name="Luo G."/>
        </authorList>
    </citation>
    <scope>NUCLEOTIDE SEQUENCE [LARGE SCALE GENOMIC DNA]</scope>
    <source>
        <strain evidence="5 6">AF36-2BH</strain>
    </source>
</reference>
<dbReference type="OMA" id="CANFLYE"/>
<proteinExistence type="predicted"/>
<dbReference type="InterPro" id="IPR027945">
    <property type="entry name" value="SseB_C"/>
</dbReference>
<dbReference type="EMBL" id="QRPB01000020">
    <property type="protein sequence ID" value="RHL76473.1"/>
    <property type="molecule type" value="Genomic_DNA"/>
</dbReference>
<evidence type="ECO:0000259" key="2">
    <source>
        <dbReference type="Pfam" id="PF14581"/>
    </source>
</evidence>
<dbReference type="AlphaFoldDB" id="A0A396FKA5"/>
<dbReference type="Pfam" id="PF07179">
    <property type="entry name" value="SseB"/>
    <property type="match status" value="1"/>
</dbReference>
<evidence type="ECO:0000313" key="4">
    <source>
        <dbReference type="EMBL" id="NSC28473.1"/>
    </source>
</evidence>
<evidence type="ECO:0000313" key="6">
    <source>
        <dbReference type="Proteomes" id="UP000266698"/>
    </source>
</evidence>
<gene>
    <name evidence="5" type="ORF">DW001_13665</name>
    <name evidence="4" type="ORF">G4319_14295</name>
    <name evidence="3" type="ORF">LK487_03020</name>
</gene>
<reference evidence="4" key="2">
    <citation type="journal article" date="2020" name="Cell Host Microbe">
        <title>Functional and Genomic Variation between Human-Derived Isolates of Lachnospiraceae Reveals Inter- and Intra-Species Diversity.</title>
        <authorList>
            <person name="Sorbara M.T."/>
            <person name="Littmann E.R."/>
            <person name="Fontana E."/>
            <person name="Moody T.U."/>
            <person name="Kohout C.E."/>
            <person name="Gjonbalaj M."/>
            <person name="Eaton V."/>
            <person name="Seok R."/>
            <person name="Leiner I.M."/>
            <person name="Pamer E.G."/>
        </authorList>
    </citation>
    <scope>NUCLEOTIDE SEQUENCE</scope>
    <source>
        <strain evidence="4">MSK.17.79</strain>
    </source>
</reference>
<dbReference type="EMBL" id="JAAILW010000043">
    <property type="protein sequence ID" value="NSC28473.1"/>
    <property type="molecule type" value="Genomic_DNA"/>
</dbReference>
<organism evidence="5 6">
    <name type="scientific">Agathobacter rectalis</name>
    <dbReference type="NCBI Taxonomy" id="39491"/>
    <lineage>
        <taxon>Bacteria</taxon>
        <taxon>Bacillati</taxon>
        <taxon>Bacillota</taxon>
        <taxon>Clostridia</taxon>
        <taxon>Lachnospirales</taxon>
        <taxon>Lachnospiraceae</taxon>
        <taxon>Agathobacter</taxon>
    </lineage>
</organism>